<dbReference type="InterPro" id="IPR038765">
    <property type="entry name" value="Papain-like_cys_pep_sf"/>
</dbReference>
<dbReference type="InterPro" id="IPR000064">
    <property type="entry name" value="NLP_P60_dom"/>
</dbReference>
<dbReference type="InterPro" id="IPR036028">
    <property type="entry name" value="SH3-like_dom_sf"/>
</dbReference>
<evidence type="ECO:0000256" key="3">
    <source>
        <dbReference type="ARBA" id="ARBA00022801"/>
    </source>
</evidence>
<dbReference type="OrthoDB" id="9813368at2"/>
<keyword evidence="4" id="KW-0788">Thiol protease</keyword>
<keyword evidence="3" id="KW-0378">Hydrolase</keyword>
<keyword evidence="8" id="KW-1185">Reference proteome</keyword>
<dbReference type="Pfam" id="PF18348">
    <property type="entry name" value="SH3_16"/>
    <property type="match status" value="1"/>
</dbReference>
<dbReference type="SUPFAM" id="SSF50044">
    <property type="entry name" value="SH3-domain"/>
    <property type="match status" value="1"/>
</dbReference>
<keyword evidence="2" id="KW-0645">Protease</keyword>
<dbReference type="Proteomes" id="UP000246077">
    <property type="component" value="Unassembled WGS sequence"/>
</dbReference>
<dbReference type="AlphaFoldDB" id="A0A317E5C9"/>
<comment type="similarity">
    <text evidence="1">Belongs to the peptidase C40 family.</text>
</comment>
<dbReference type="EMBL" id="QGLF01000002">
    <property type="protein sequence ID" value="PWR21792.1"/>
    <property type="molecule type" value="Genomic_DNA"/>
</dbReference>
<reference evidence="8" key="1">
    <citation type="submission" date="2018-05" db="EMBL/GenBank/DDBJ databases">
        <title>Zavarzinia sp. HR-AS.</title>
        <authorList>
            <person name="Lee Y."/>
            <person name="Jeon C.O."/>
        </authorList>
    </citation>
    <scope>NUCLEOTIDE SEQUENCE [LARGE SCALE GENOMIC DNA]</scope>
    <source>
        <strain evidence="8">DSM 1231</strain>
    </source>
</reference>
<evidence type="ECO:0000313" key="7">
    <source>
        <dbReference type="EMBL" id="PWR21792.1"/>
    </source>
</evidence>
<dbReference type="InterPro" id="IPR041382">
    <property type="entry name" value="SH3_16"/>
</dbReference>
<dbReference type="PANTHER" id="PTHR47359:SF3">
    <property type="entry name" value="NLP_P60 DOMAIN-CONTAINING PROTEIN-RELATED"/>
    <property type="match status" value="1"/>
</dbReference>
<dbReference type="SUPFAM" id="SSF54001">
    <property type="entry name" value="Cysteine proteinases"/>
    <property type="match status" value="1"/>
</dbReference>
<dbReference type="GO" id="GO:0006508">
    <property type="term" value="P:proteolysis"/>
    <property type="evidence" value="ECO:0007669"/>
    <property type="project" value="UniProtKB-KW"/>
</dbReference>
<dbReference type="Gene3D" id="3.90.1720.10">
    <property type="entry name" value="endopeptidase domain like (from Nostoc punctiforme)"/>
    <property type="match status" value="1"/>
</dbReference>
<feature type="domain" description="NlpC/P60" evidence="6">
    <location>
        <begin position="160"/>
        <end position="277"/>
    </location>
</feature>
<evidence type="ECO:0000256" key="2">
    <source>
        <dbReference type="ARBA" id="ARBA00022670"/>
    </source>
</evidence>
<dbReference type="Pfam" id="PF00877">
    <property type="entry name" value="NLPC_P60"/>
    <property type="match status" value="1"/>
</dbReference>
<evidence type="ECO:0000256" key="4">
    <source>
        <dbReference type="ARBA" id="ARBA00022807"/>
    </source>
</evidence>
<dbReference type="InterPro" id="IPR051794">
    <property type="entry name" value="PG_Endopeptidase_C40"/>
</dbReference>
<gene>
    <name evidence="7" type="ORF">DKG75_07325</name>
</gene>
<evidence type="ECO:0000256" key="1">
    <source>
        <dbReference type="ARBA" id="ARBA00007074"/>
    </source>
</evidence>
<feature type="region of interest" description="Disordered" evidence="5">
    <location>
        <begin position="269"/>
        <end position="288"/>
    </location>
</feature>
<evidence type="ECO:0000313" key="8">
    <source>
        <dbReference type="Proteomes" id="UP000246077"/>
    </source>
</evidence>
<sequence>MGFDRRLTPARPDLAARFLEGEVAAERFVEGEAFHVIVPHAPLRPRPEAAASLDSEILYGEAFTVYEDRKDGWLWGQLATDGYVGYVPRAALSRGAAPVATHGVAVPRSHLYPVPDLKRPPVIALSMGARLQVTGASADGRWLALSCGRHIFAAHAAPLDAIVPDIVATAERFLGTPYLWGGRTAAGIDCSGLVQLALARAGIAAPRDSDLQARFGTGVEVARRGDILCYPGHVALDRGDGTVVHATAAVMAVTIEPRADLDARVRAERGLAPDQSATTAIRRPTGKS</sequence>
<dbReference type="RefSeq" id="WP_109920436.1">
    <property type="nucleotide sequence ID" value="NZ_QGLF01000002.1"/>
</dbReference>
<dbReference type="PROSITE" id="PS51935">
    <property type="entry name" value="NLPC_P60"/>
    <property type="match status" value="1"/>
</dbReference>
<name>A0A317E5C9_9PROT</name>
<comment type="caution">
    <text evidence="7">The sequence shown here is derived from an EMBL/GenBank/DDBJ whole genome shotgun (WGS) entry which is preliminary data.</text>
</comment>
<protein>
    <submittedName>
        <fullName evidence="7">Peptidase P60</fullName>
    </submittedName>
</protein>
<dbReference type="GO" id="GO:0008234">
    <property type="term" value="F:cysteine-type peptidase activity"/>
    <property type="evidence" value="ECO:0007669"/>
    <property type="project" value="UniProtKB-KW"/>
</dbReference>
<proteinExistence type="inferred from homology"/>
<dbReference type="Gene3D" id="2.30.30.40">
    <property type="entry name" value="SH3 Domains"/>
    <property type="match status" value="1"/>
</dbReference>
<evidence type="ECO:0000259" key="6">
    <source>
        <dbReference type="PROSITE" id="PS51935"/>
    </source>
</evidence>
<accession>A0A317E5C9</accession>
<dbReference type="PANTHER" id="PTHR47359">
    <property type="entry name" value="PEPTIDOGLYCAN DL-ENDOPEPTIDASE CWLO"/>
    <property type="match status" value="1"/>
</dbReference>
<organism evidence="7 8">
    <name type="scientific">Zavarzinia compransoris</name>
    <dbReference type="NCBI Taxonomy" id="1264899"/>
    <lineage>
        <taxon>Bacteria</taxon>
        <taxon>Pseudomonadati</taxon>
        <taxon>Pseudomonadota</taxon>
        <taxon>Alphaproteobacteria</taxon>
        <taxon>Rhodospirillales</taxon>
        <taxon>Zavarziniaceae</taxon>
        <taxon>Zavarzinia</taxon>
    </lineage>
</organism>
<evidence type="ECO:0000256" key="5">
    <source>
        <dbReference type="SAM" id="MobiDB-lite"/>
    </source>
</evidence>